<accession>A0A4Z1TAI5</accession>
<dbReference type="VEuPathDB" id="GiardiaDB:GMRT_fx003"/>
<dbReference type="Proteomes" id="UP000315496">
    <property type="component" value="Chromosome 1"/>
</dbReference>
<evidence type="ECO:0000313" key="3">
    <source>
        <dbReference type="Proteomes" id="UP000315496"/>
    </source>
</evidence>
<sequence length="119" mass="14035">MRRFYVLLPREYANDLTGKVCEVMGDEVVLGEQKLCKLPYTASLLHQGTEDEFEPISVSSVYFLSEPMKPSDKTTKKDLLSPKPLELKKHEHKYKETREHKHKEREKHQEKHRKGKSKK</sequence>
<comment type="caution">
    <text evidence="2">The sequence shown here is derived from an EMBL/GenBank/DDBJ whole genome shotgun (WGS) entry which is preliminary data.</text>
</comment>
<protein>
    <submittedName>
        <fullName evidence="2">Uncharacterized protein</fullName>
    </submittedName>
</protein>
<evidence type="ECO:0000256" key="1">
    <source>
        <dbReference type="SAM" id="MobiDB-lite"/>
    </source>
</evidence>
<feature type="region of interest" description="Disordered" evidence="1">
    <location>
        <begin position="67"/>
        <end position="119"/>
    </location>
</feature>
<name>A0A4Z1TAI5_GIAMU</name>
<feature type="compositionally biased region" description="Basic and acidic residues" evidence="1">
    <location>
        <begin position="69"/>
        <end position="99"/>
    </location>
</feature>
<organism evidence="2 3">
    <name type="scientific">Giardia muris</name>
    <dbReference type="NCBI Taxonomy" id="5742"/>
    <lineage>
        <taxon>Eukaryota</taxon>
        <taxon>Metamonada</taxon>
        <taxon>Diplomonadida</taxon>
        <taxon>Hexamitidae</taxon>
        <taxon>Giardiinae</taxon>
        <taxon>Giardia</taxon>
    </lineage>
</organism>
<evidence type="ECO:0000313" key="2">
    <source>
        <dbReference type="EMBL" id="TNJ29529.1"/>
    </source>
</evidence>
<dbReference type="AlphaFoldDB" id="A0A4Z1TAI5"/>
<dbReference type="EMBL" id="VDLU01000001">
    <property type="protein sequence ID" value="TNJ29529.1"/>
    <property type="molecule type" value="Genomic_DNA"/>
</dbReference>
<proteinExistence type="predicted"/>
<feature type="compositionally biased region" description="Basic residues" evidence="1">
    <location>
        <begin position="100"/>
        <end position="119"/>
    </location>
</feature>
<reference evidence="2 3" key="1">
    <citation type="submission" date="2019-05" db="EMBL/GenBank/DDBJ databases">
        <title>The compact genome of Giardia muris reveals important steps in the evolution of intestinal protozoan parasites.</title>
        <authorList>
            <person name="Xu F."/>
            <person name="Jimenez-Gonzalez A."/>
            <person name="Einarsson E."/>
            <person name="Astvaldsson A."/>
            <person name="Peirasmaki D."/>
            <person name="Eckmann L."/>
            <person name="Andersson J.O."/>
            <person name="Svard S.G."/>
            <person name="Jerlstrom-Hultqvist J."/>
        </authorList>
    </citation>
    <scope>NUCLEOTIDE SEQUENCE [LARGE SCALE GENOMIC DNA]</scope>
    <source>
        <strain evidence="2 3">Roberts-Thomson</strain>
    </source>
</reference>
<keyword evidence="3" id="KW-1185">Reference proteome</keyword>
<gene>
    <name evidence="2" type="ORF">GMRT_fx003</name>
</gene>